<proteinExistence type="inferred from homology"/>
<dbReference type="AlphaFoldDB" id="A0A8J3DEK2"/>
<dbReference type="Pfam" id="PF04542">
    <property type="entry name" value="Sigma70_r2"/>
    <property type="match status" value="1"/>
</dbReference>
<evidence type="ECO:0000256" key="3">
    <source>
        <dbReference type="ARBA" id="ARBA00023082"/>
    </source>
</evidence>
<dbReference type="InterPro" id="IPR014284">
    <property type="entry name" value="RNA_pol_sigma-70_dom"/>
</dbReference>
<dbReference type="Proteomes" id="UP000642829">
    <property type="component" value="Unassembled WGS sequence"/>
</dbReference>
<keyword evidence="9" id="KW-1185">Reference proteome</keyword>
<dbReference type="GO" id="GO:0003677">
    <property type="term" value="F:DNA binding"/>
    <property type="evidence" value="ECO:0007669"/>
    <property type="project" value="UniProtKB-KW"/>
</dbReference>
<dbReference type="InterPro" id="IPR013249">
    <property type="entry name" value="RNA_pol_sigma70_r4_t2"/>
</dbReference>
<evidence type="ECO:0000313" key="8">
    <source>
        <dbReference type="EMBL" id="GHB91472.1"/>
    </source>
</evidence>
<dbReference type="Pfam" id="PF08281">
    <property type="entry name" value="Sigma70_r4_2"/>
    <property type="match status" value="1"/>
</dbReference>
<name>A0A8J3DEK2_9BACT</name>
<keyword evidence="2" id="KW-0805">Transcription regulation</keyword>
<dbReference type="GO" id="GO:0006352">
    <property type="term" value="P:DNA-templated transcription initiation"/>
    <property type="evidence" value="ECO:0007669"/>
    <property type="project" value="InterPro"/>
</dbReference>
<evidence type="ECO:0000259" key="6">
    <source>
        <dbReference type="Pfam" id="PF04542"/>
    </source>
</evidence>
<keyword evidence="3" id="KW-0731">Sigma factor</keyword>
<feature type="domain" description="RNA polymerase sigma-70 region 2" evidence="6">
    <location>
        <begin position="12"/>
        <end position="76"/>
    </location>
</feature>
<evidence type="ECO:0000313" key="9">
    <source>
        <dbReference type="Proteomes" id="UP000642829"/>
    </source>
</evidence>
<accession>A0A8J3DEK2</accession>
<keyword evidence="5" id="KW-0804">Transcription</keyword>
<evidence type="ECO:0000256" key="2">
    <source>
        <dbReference type="ARBA" id="ARBA00023015"/>
    </source>
</evidence>
<evidence type="ECO:0000256" key="5">
    <source>
        <dbReference type="ARBA" id="ARBA00023163"/>
    </source>
</evidence>
<dbReference type="RefSeq" id="WP_189511163.1">
    <property type="nucleotide sequence ID" value="NZ_BMXG01000001.1"/>
</dbReference>
<gene>
    <name evidence="8" type="ORF">GCM10007047_03210</name>
</gene>
<dbReference type="SUPFAM" id="SSF88659">
    <property type="entry name" value="Sigma3 and sigma4 domains of RNA polymerase sigma factors"/>
    <property type="match status" value="1"/>
</dbReference>
<protein>
    <submittedName>
        <fullName evidence="8">RNA polymerase sigma factor</fullName>
    </submittedName>
</protein>
<evidence type="ECO:0000256" key="1">
    <source>
        <dbReference type="ARBA" id="ARBA00010641"/>
    </source>
</evidence>
<comment type="similarity">
    <text evidence="1">Belongs to the sigma-70 factor family. ECF subfamily.</text>
</comment>
<organism evidence="8 9">
    <name type="scientific">Cerasicoccus arenae</name>
    <dbReference type="NCBI Taxonomy" id="424488"/>
    <lineage>
        <taxon>Bacteria</taxon>
        <taxon>Pseudomonadati</taxon>
        <taxon>Verrucomicrobiota</taxon>
        <taxon>Opitutia</taxon>
        <taxon>Puniceicoccales</taxon>
        <taxon>Cerasicoccaceae</taxon>
        <taxon>Cerasicoccus</taxon>
    </lineage>
</organism>
<dbReference type="InterPro" id="IPR013324">
    <property type="entry name" value="RNA_pol_sigma_r3/r4-like"/>
</dbReference>
<sequence>MSENPDIDFRQLVADYYQPLYRFAYSLSKNEDEACDLTQQTFLVYAEKGDSLRDAGKVKSWLFTTLYREFLRIRRRGANMSVQEPEIIEAEAPPVDPGIVTKLDGRSAVEALEKVEESYREPLILFYLKDLSYKEIAEALSIPIGTVMSRLSRGKIQLKKALLSS</sequence>
<feature type="domain" description="RNA polymerase sigma factor 70 region 4 type 2" evidence="7">
    <location>
        <begin position="109"/>
        <end position="158"/>
    </location>
</feature>
<dbReference type="InterPro" id="IPR013325">
    <property type="entry name" value="RNA_pol_sigma_r2"/>
</dbReference>
<dbReference type="InterPro" id="IPR039425">
    <property type="entry name" value="RNA_pol_sigma-70-like"/>
</dbReference>
<keyword evidence="4" id="KW-0238">DNA-binding</keyword>
<evidence type="ECO:0000256" key="4">
    <source>
        <dbReference type="ARBA" id="ARBA00023125"/>
    </source>
</evidence>
<dbReference type="SUPFAM" id="SSF88946">
    <property type="entry name" value="Sigma2 domain of RNA polymerase sigma factors"/>
    <property type="match status" value="1"/>
</dbReference>
<dbReference type="InterPro" id="IPR007627">
    <property type="entry name" value="RNA_pol_sigma70_r2"/>
</dbReference>
<dbReference type="Gene3D" id="1.10.1740.10">
    <property type="match status" value="1"/>
</dbReference>
<dbReference type="NCBIfam" id="TIGR02937">
    <property type="entry name" value="sigma70-ECF"/>
    <property type="match status" value="1"/>
</dbReference>
<dbReference type="EMBL" id="BMXG01000001">
    <property type="protein sequence ID" value="GHB91472.1"/>
    <property type="molecule type" value="Genomic_DNA"/>
</dbReference>
<reference evidence="8" key="1">
    <citation type="journal article" date="2014" name="Int. J. Syst. Evol. Microbiol.">
        <title>Complete genome sequence of Corynebacterium casei LMG S-19264T (=DSM 44701T), isolated from a smear-ripened cheese.</title>
        <authorList>
            <consortium name="US DOE Joint Genome Institute (JGI-PGF)"/>
            <person name="Walter F."/>
            <person name="Albersmeier A."/>
            <person name="Kalinowski J."/>
            <person name="Ruckert C."/>
        </authorList>
    </citation>
    <scope>NUCLEOTIDE SEQUENCE</scope>
    <source>
        <strain evidence="8">KCTC 12870</strain>
    </source>
</reference>
<dbReference type="PANTHER" id="PTHR43133">
    <property type="entry name" value="RNA POLYMERASE ECF-TYPE SIGMA FACTO"/>
    <property type="match status" value="1"/>
</dbReference>
<dbReference type="InterPro" id="IPR036388">
    <property type="entry name" value="WH-like_DNA-bd_sf"/>
</dbReference>
<dbReference type="PANTHER" id="PTHR43133:SF8">
    <property type="entry name" value="RNA POLYMERASE SIGMA FACTOR HI_1459-RELATED"/>
    <property type="match status" value="1"/>
</dbReference>
<dbReference type="Gene3D" id="1.10.10.10">
    <property type="entry name" value="Winged helix-like DNA-binding domain superfamily/Winged helix DNA-binding domain"/>
    <property type="match status" value="1"/>
</dbReference>
<evidence type="ECO:0000259" key="7">
    <source>
        <dbReference type="Pfam" id="PF08281"/>
    </source>
</evidence>
<comment type="caution">
    <text evidence="8">The sequence shown here is derived from an EMBL/GenBank/DDBJ whole genome shotgun (WGS) entry which is preliminary data.</text>
</comment>
<reference evidence="8" key="2">
    <citation type="submission" date="2020-09" db="EMBL/GenBank/DDBJ databases">
        <authorList>
            <person name="Sun Q."/>
            <person name="Kim S."/>
        </authorList>
    </citation>
    <scope>NUCLEOTIDE SEQUENCE</scope>
    <source>
        <strain evidence="8">KCTC 12870</strain>
    </source>
</reference>
<dbReference type="CDD" id="cd06171">
    <property type="entry name" value="Sigma70_r4"/>
    <property type="match status" value="1"/>
</dbReference>
<dbReference type="GO" id="GO:0016987">
    <property type="term" value="F:sigma factor activity"/>
    <property type="evidence" value="ECO:0007669"/>
    <property type="project" value="UniProtKB-KW"/>
</dbReference>